<evidence type="ECO:0000256" key="1">
    <source>
        <dbReference type="SAM" id="SignalP"/>
    </source>
</evidence>
<evidence type="ECO:0008006" key="4">
    <source>
        <dbReference type="Google" id="ProtNLM"/>
    </source>
</evidence>
<accession>A0A409Y2U0</accession>
<dbReference type="AlphaFoldDB" id="A0A409Y2U0"/>
<reference evidence="2 3" key="1">
    <citation type="journal article" date="2018" name="Evol. Lett.">
        <title>Horizontal gene cluster transfer increased hallucinogenic mushroom diversity.</title>
        <authorList>
            <person name="Reynolds H.T."/>
            <person name="Vijayakumar V."/>
            <person name="Gluck-Thaler E."/>
            <person name="Korotkin H.B."/>
            <person name="Matheny P.B."/>
            <person name="Slot J.C."/>
        </authorList>
    </citation>
    <scope>NUCLEOTIDE SEQUENCE [LARGE SCALE GENOMIC DNA]</scope>
    <source>
        <strain evidence="2 3">SRW20</strain>
    </source>
</reference>
<comment type="caution">
    <text evidence="2">The sequence shown here is derived from an EMBL/GenBank/DDBJ whole genome shotgun (WGS) entry which is preliminary data.</text>
</comment>
<dbReference type="OrthoDB" id="271448at2759"/>
<dbReference type="EMBL" id="NHYE01001265">
    <property type="protein sequence ID" value="PPQ97310.1"/>
    <property type="molecule type" value="Genomic_DNA"/>
</dbReference>
<evidence type="ECO:0000313" key="3">
    <source>
        <dbReference type="Proteomes" id="UP000284706"/>
    </source>
</evidence>
<proteinExistence type="predicted"/>
<keyword evidence="1" id="KW-0732">Signal</keyword>
<sequence length="409" mass="44039">MRFDKLFAIVSSAGLISGVASWRVTKEDDLYSSFGFNLIPSNKFNSPLAPWKKGAKPGWYYGSKPFAFQDIPCLNGAVCHVLEAFPHSLQCPKKKPHPPSNDGYFQTFKNLKGATQADDYLTFGLVDTEADCKEMCDNVAGCNFVNGNAHSVVPMHILVAKPSQLAYHDVNGKGGSTQLTCSLFSKCHDASTADNRGGQNMRFLSLFTLITAAVAATGQFIPSITSELDLFNLIGFNLTSSNNFNSPFPFGHPQAQPGWYFGSLPFPFPDIPCLNLGGILCLILDLFPFALHCPKKLPPPPPNDGYFPTFKNLTCATQAGDFQTFGLVDTEADCKAMCNSVSGCNFVNAFHDVNGKGGSTQLTCSLFTSCHDASTADNCGGQTQSSGLIDFIIDSDGFCKNGAKVVDVN</sequence>
<dbReference type="InParanoid" id="A0A409Y2U0"/>
<keyword evidence="3" id="KW-1185">Reference proteome</keyword>
<dbReference type="Proteomes" id="UP000284706">
    <property type="component" value="Unassembled WGS sequence"/>
</dbReference>
<feature type="signal peptide" evidence="1">
    <location>
        <begin position="1"/>
        <end position="21"/>
    </location>
</feature>
<name>A0A409Y2U0_9AGAR</name>
<gene>
    <name evidence="2" type="ORF">CVT26_006647</name>
</gene>
<protein>
    <recommendedName>
        <fullName evidence="4">Apple domain-containing protein</fullName>
    </recommendedName>
</protein>
<feature type="chain" id="PRO_5019483230" description="Apple domain-containing protein" evidence="1">
    <location>
        <begin position="22"/>
        <end position="409"/>
    </location>
</feature>
<evidence type="ECO:0000313" key="2">
    <source>
        <dbReference type="EMBL" id="PPQ97310.1"/>
    </source>
</evidence>
<organism evidence="2 3">
    <name type="scientific">Gymnopilus dilepis</name>
    <dbReference type="NCBI Taxonomy" id="231916"/>
    <lineage>
        <taxon>Eukaryota</taxon>
        <taxon>Fungi</taxon>
        <taxon>Dikarya</taxon>
        <taxon>Basidiomycota</taxon>
        <taxon>Agaricomycotina</taxon>
        <taxon>Agaricomycetes</taxon>
        <taxon>Agaricomycetidae</taxon>
        <taxon>Agaricales</taxon>
        <taxon>Agaricineae</taxon>
        <taxon>Hymenogastraceae</taxon>
        <taxon>Gymnopilus</taxon>
    </lineage>
</organism>